<evidence type="ECO:0000259" key="1">
    <source>
        <dbReference type="Pfam" id="PF16798"/>
    </source>
</evidence>
<gene>
    <name evidence="2" type="ORF">CKA38_13615</name>
</gene>
<dbReference type="AlphaFoldDB" id="A0A2U8E5P8"/>
<proteinExistence type="predicted"/>
<name>A0A2U8E5P8_9BACT</name>
<feature type="domain" description="DUF5069" evidence="1">
    <location>
        <begin position="103"/>
        <end position="173"/>
    </location>
</feature>
<protein>
    <submittedName>
        <fullName evidence="2">DUF5069 domain-containing protein</fullName>
    </submittedName>
</protein>
<organism evidence="2 3">
    <name type="scientific">Ereboglobus luteus</name>
    <dbReference type="NCBI Taxonomy" id="1796921"/>
    <lineage>
        <taxon>Bacteria</taxon>
        <taxon>Pseudomonadati</taxon>
        <taxon>Verrucomicrobiota</taxon>
        <taxon>Opitutia</taxon>
        <taxon>Opitutales</taxon>
        <taxon>Opitutaceae</taxon>
        <taxon>Ereboglobus</taxon>
    </lineage>
</organism>
<dbReference type="OrthoDB" id="197194at2"/>
<dbReference type="EMBL" id="CP023004">
    <property type="protein sequence ID" value="AWI10156.1"/>
    <property type="molecule type" value="Genomic_DNA"/>
</dbReference>
<evidence type="ECO:0000313" key="2">
    <source>
        <dbReference type="EMBL" id="AWI10156.1"/>
    </source>
</evidence>
<dbReference type="Pfam" id="PF16798">
    <property type="entry name" value="DUF5069"/>
    <property type="match status" value="1"/>
</dbReference>
<keyword evidence="3" id="KW-1185">Reference proteome</keyword>
<dbReference type="KEGG" id="elut:CKA38_13615"/>
<evidence type="ECO:0000313" key="3">
    <source>
        <dbReference type="Proteomes" id="UP000244896"/>
    </source>
</evidence>
<dbReference type="InterPro" id="IPR031849">
    <property type="entry name" value="DUF5069"/>
</dbReference>
<dbReference type="RefSeq" id="WP_108826031.1">
    <property type="nucleotide sequence ID" value="NZ_CP023004.1"/>
</dbReference>
<sequence>MKHYDFSKQFRAIYDKAVSLYAEGRRGTDAFFSGDELAFLSANGITAQNMYDYAEDHNNYDGQPGYDIALGIELVRRDYFLNAQGGKRSTVVLDMDSMPAKTDAVDGIEWLPRLMPKARAKLRGELPSSLMYCCGGDRRFFMQHDILPQEFLSLVWRAGDNDRMIIDWVAARGNTGA</sequence>
<reference evidence="2 3" key="1">
    <citation type="journal article" date="2018" name="Syst. Appl. Microbiol.">
        <title>Ereboglobus luteus gen. nov. sp. nov. from cockroach guts, and new insights into the oxygen relationship of the genera Opitutus and Didymococcus (Verrucomicrobia: Opitutaceae).</title>
        <authorList>
            <person name="Tegtmeier D."/>
            <person name="Belitz A."/>
            <person name="Radek R."/>
            <person name="Heimerl T."/>
            <person name="Brune A."/>
        </authorList>
    </citation>
    <scope>NUCLEOTIDE SEQUENCE [LARGE SCALE GENOMIC DNA]</scope>
    <source>
        <strain evidence="2 3">Ho45</strain>
    </source>
</reference>
<dbReference type="Proteomes" id="UP000244896">
    <property type="component" value="Chromosome"/>
</dbReference>
<accession>A0A2U8E5P8</accession>